<sequence length="240" mass="28372">YVIIPFNIKMPLLGNNTDSAWLDYRLDIFRCYTLRSLINQKDSNLRTWMICSPESKDVLMPKIEAMRREYEATMSKVDFIFDEEEAYSHLEGNSESIYFLKIGSDDLYHKNVTGKVRQTLSPLDEMPMLMFSDGYIYDIYSKRLSTYVRWSMPTIAVKFGPDFFSTDNFRRRFMCDSTKVRGRFEPILIRGRMVCCLDHKMNLHSDPRRKGVEMEYRTGEQPFNYQERAPAILKEFGVEV</sequence>
<gene>
    <name evidence="1" type="ORF">S01H4_21739</name>
</gene>
<organism evidence="1">
    <name type="scientific">marine sediment metagenome</name>
    <dbReference type="NCBI Taxonomy" id="412755"/>
    <lineage>
        <taxon>unclassified sequences</taxon>
        <taxon>metagenomes</taxon>
        <taxon>ecological metagenomes</taxon>
    </lineage>
</organism>
<protein>
    <submittedName>
        <fullName evidence="1">Uncharacterized protein</fullName>
    </submittedName>
</protein>
<reference evidence="1" key="1">
    <citation type="journal article" date="2014" name="Front. Microbiol.">
        <title>High frequency of phylogenetically diverse reductive dehalogenase-homologous genes in deep subseafloor sedimentary metagenomes.</title>
        <authorList>
            <person name="Kawai M."/>
            <person name="Futagami T."/>
            <person name="Toyoda A."/>
            <person name="Takaki Y."/>
            <person name="Nishi S."/>
            <person name="Hori S."/>
            <person name="Arai W."/>
            <person name="Tsubouchi T."/>
            <person name="Morono Y."/>
            <person name="Uchiyama I."/>
            <person name="Ito T."/>
            <person name="Fujiyama A."/>
            <person name="Inagaki F."/>
            <person name="Takami H."/>
        </authorList>
    </citation>
    <scope>NUCLEOTIDE SEQUENCE</scope>
    <source>
        <strain evidence="1">Expedition CK06-06</strain>
    </source>
</reference>
<comment type="caution">
    <text evidence="1">The sequence shown here is derived from an EMBL/GenBank/DDBJ whole genome shotgun (WGS) entry which is preliminary data.</text>
</comment>
<dbReference type="EMBL" id="BART01009882">
    <property type="protein sequence ID" value="GAG82200.1"/>
    <property type="molecule type" value="Genomic_DNA"/>
</dbReference>
<proteinExistence type="predicted"/>
<accession>X1AHV6</accession>
<feature type="non-terminal residue" evidence="1">
    <location>
        <position position="1"/>
    </location>
</feature>
<dbReference type="AlphaFoldDB" id="X1AHV6"/>
<name>X1AHV6_9ZZZZ</name>
<evidence type="ECO:0000313" key="1">
    <source>
        <dbReference type="EMBL" id="GAG82200.1"/>
    </source>
</evidence>